<dbReference type="InterPro" id="IPR039809">
    <property type="entry name" value="Chemokine_b/g/d"/>
</dbReference>
<evidence type="ECO:0000256" key="2">
    <source>
        <dbReference type="SAM" id="SignalP"/>
    </source>
</evidence>
<dbReference type="GO" id="GO:0005615">
    <property type="term" value="C:extracellular space"/>
    <property type="evidence" value="ECO:0007669"/>
    <property type="project" value="UniProtKB-KW"/>
</dbReference>
<dbReference type="InterPro" id="IPR001811">
    <property type="entry name" value="Chemokine_IL8-like_dom"/>
</dbReference>
<evidence type="ECO:0000256" key="1">
    <source>
        <dbReference type="ARBA" id="ARBA00022514"/>
    </source>
</evidence>
<dbReference type="AlphaFoldDB" id="A0A672F5W4"/>
<dbReference type="GO" id="GO:0008009">
    <property type="term" value="F:chemokine activity"/>
    <property type="evidence" value="ECO:0007669"/>
    <property type="project" value="InterPro"/>
</dbReference>
<keyword evidence="2" id="KW-0732">Signal</keyword>
<dbReference type="Pfam" id="PF00048">
    <property type="entry name" value="IL8"/>
    <property type="match status" value="1"/>
</dbReference>
<evidence type="ECO:0000259" key="3">
    <source>
        <dbReference type="SMART" id="SM00199"/>
    </source>
</evidence>
<reference evidence="4" key="2">
    <citation type="submission" date="2025-08" db="UniProtKB">
        <authorList>
            <consortium name="Ensembl"/>
        </authorList>
    </citation>
    <scope>IDENTIFICATION</scope>
</reference>
<feature type="domain" description="Chemokine interleukin-8-like" evidence="3">
    <location>
        <begin position="26"/>
        <end position="86"/>
    </location>
</feature>
<dbReference type="PANTHER" id="PTHR12015">
    <property type="entry name" value="SMALL INDUCIBLE CYTOKINE A"/>
    <property type="match status" value="1"/>
</dbReference>
<dbReference type="SMART" id="SM00199">
    <property type="entry name" value="SCY"/>
    <property type="match status" value="1"/>
</dbReference>
<sequence>MAKPTVCVSALLLLLLLGMLSLSQSAVPCCTRYSKTPMPVKLLTACTPQTDLGACNIKAIIFRTVKNRLVCADPEKRWVKKFNQERLKQAKWKNQTKLNFKNSYHSQQHTQF</sequence>
<keyword evidence="1" id="KW-0202">Cytokine</keyword>
<dbReference type="PANTHER" id="PTHR12015:SF108">
    <property type="entry name" value="C-C MOTIF CHEMOKINE 20"/>
    <property type="match status" value="1"/>
</dbReference>
<keyword evidence="5" id="KW-1185">Reference proteome</keyword>
<proteinExistence type="predicted"/>
<name>A0A672F5W4_SALFA</name>
<reference evidence="4" key="3">
    <citation type="submission" date="2025-09" db="UniProtKB">
        <authorList>
            <consortium name="Ensembl"/>
        </authorList>
    </citation>
    <scope>IDENTIFICATION</scope>
</reference>
<dbReference type="InterPro" id="IPR036048">
    <property type="entry name" value="Interleukin_8-like_sf"/>
</dbReference>
<dbReference type="Gene3D" id="2.40.50.40">
    <property type="match status" value="1"/>
</dbReference>
<dbReference type="OMA" id="SACVFIM"/>
<dbReference type="Proteomes" id="UP000472267">
    <property type="component" value="Chromosome 18"/>
</dbReference>
<dbReference type="Ensembl" id="ENSSFAT00005001441.1">
    <property type="protein sequence ID" value="ENSSFAP00005001348.1"/>
    <property type="gene ID" value="ENSSFAG00005000982.1"/>
</dbReference>
<dbReference type="GO" id="GO:0006955">
    <property type="term" value="P:immune response"/>
    <property type="evidence" value="ECO:0007669"/>
    <property type="project" value="InterPro"/>
</dbReference>
<organism evidence="4 5">
    <name type="scientific">Salarias fasciatus</name>
    <name type="common">Jewelled blenny</name>
    <name type="synonym">Blennius fasciatus</name>
    <dbReference type="NCBI Taxonomy" id="181472"/>
    <lineage>
        <taxon>Eukaryota</taxon>
        <taxon>Metazoa</taxon>
        <taxon>Chordata</taxon>
        <taxon>Craniata</taxon>
        <taxon>Vertebrata</taxon>
        <taxon>Euteleostomi</taxon>
        <taxon>Actinopterygii</taxon>
        <taxon>Neopterygii</taxon>
        <taxon>Teleostei</taxon>
        <taxon>Neoteleostei</taxon>
        <taxon>Acanthomorphata</taxon>
        <taxon>Ovalentaria</taxon>
        <taxon>Blenniimorphae</taxon>
        <taxon>Blenniiformes</taxon>
        <taxon>Blennioidei</taxon>
        <taxon>Blenniidae</taxon>
        <taxon>Salariinae</taxon>
        <taxon>Salarias</taxon>
    </lineage>
</organism>
<reference evidence="4" key="1">
    <citation type="submission" date="2019-06" db="EMBL/GenBank/DDBJ databases">
        <authorList>
            <consortium name="Wellcome Sanger Institute Data Sharing"/>
        </authorList>
    </citation>
    <scope>NUCLEOTIDE SEQUENCE [LARGE SCALE GENOMIC DNA]</scope>
</reference>
<feature type="chain" id="PRO_5025544600" description="Chemokine interleukin-8-like domain-containing protein" evidence="2">
    <location>
        <begin position="26"/>
        <end position="112"/>
    </location>
</feature>
<evidence type="ECO:0000313" key="5">
    <source>
        <dbReference type="Proteomes" id="UP000472267"/>
    </source>
</evidence>
<evidence type="ECO:0000313" key="4">
    <source>
        <dbReference type="Ensembl" id="ENSSFAP00005001348.1"/>
    </source>
</evidence>
<protein>
    <recommendedName>
        <fullName evidence="3">Chemokine interleukin-8-like domain-containing protein</fullName>
    </recommendedName>
</protein>
<dbReference type="InParanoid" id="A0A672F5W4"/>
<accession>A0A672F5W4</accession>
<feature type="signal peptide" evidence="2">
    <location>
        <begin position="1"/>
        <end position="25"/>
    </location>
</feature>
<dbReference type="SUPFAM" id="SSF54117">
    <property type="entry name" value="Interleukin 8-like chemokines"/>
    <property type="match status" value="1"/>
</dbReference>